<feature type="compositionally biased region" description="Basic residues" evidence="1">
    <location>
        <begin position="7"/>
        <end position="21"/>
    </location>
</feature>
<dbReference type="Proteomes" id="UP000199689">
    <property type="component" value="Unassembled WGS sequence"/>
</dbReference>
<proteinExistence type="predicted"/>
<organism evidence="3 4">
    <name type="scientific">Allisonella histaminiformans</name>
    <dbReference type="NCBI Taxonomy" id="209880"/>
    <lineage>
        <taxon>Bacteria</taxon>
        <taxon>Bacillati</taxon>
        <taxon>Bacillota</taxon>
        <taxon>Negativicutes</taxon>
        <taxon>Veillonellales</taxon>
        <taxon>Veillonellaceae</taxon>
        <taxon>Allisonella</taxon>
    </lineage>
</organism>
<dbReference type="PANTHER" id="PTHR37423:SF2">
    <property type="entry name" value="MEMBRANE-BOUND LYTIC MUREIN TRANSGLYCOSYLASE C"/>
    <property type="match status" value="1"/>
</dbReference>
<dbReference type="Gene3D" id="1.10.530.10">
    <property type="match status" value="1"/>
</dbReference>
<sequence length="225" mass="25672">MAEIRNRRANQYRRHNRHVPRRKSRSKKIFTVFLAALCLVCFILLRASDYHPSAQVAQLILINAERYKLQPELLQAVIEVESKYDEKAVSHVGAVGAMQLVPTTARWIAQESGNPYGDLKDPAINIPLGAWYLRYLINKYHGNLELALAAYNAGRGNVDTWIREKNWPDDFNDIDAIPFPETQGFVTQVIRIKEELKEKHEIQKLKAQQASVAQTGHTDKNTKVG</sequence>
<name>A0A1G5UU09_9FIRM</name>
<dbReference type="CDD" id="cd16896">
    <property type="entry name" value="LT_Slt70-like"/>
    <property type="match status" value="1"/>
</dbReference>
<dbReference type="InterPro" id="IPR008258">
    <property type="entry name" value="Transglycosylase_SLT_dom_1"/>
</dbReference>
<feature type="region of interest" description="Disordered" evidence="1">
    <location>
        <begin position="1"/>
        <end position="21"/>
    </location>
</feature>
<dbReference type="AlphaFoldDB" id="A0A1G5UU09"/>
<dbReference type="Pfam" id="PF01464">
    <property type="entry name" value="SLT"/>
    <property type="match status" value="1"/>
</dbReference>
<evidence type="ECO:0000259" key="2">
    <source>
        <dbReference type="Pfam" id="PF01464"/>
    </source>
</evidence>
<dbReference type="RefSeq" id="WP_091362595.1">
    <property type="nucleotide sequence ID" value="NZ_JAQXRP010000070.1"/>
</dbReference>
<evidence type="ECO:0000256" key="1">
    <source>
        <dbReference type="SAM" id="MobiDB-lite"/>
    </source>
</evidence>
<accession>A0A1G5UU09</accession>
<gene>
    <name evidence="3" type="ORF">SAMN02910343_00032</name>
</gene>
<keyword evidence="4" id="KW-1185">Reference proteome</keyword>
<protein>
    <submittedName>
        <fullName evidence="3">Soluble lytic murein transglycosylase</fullName>
    </submittedName>
</protein>
<feature type="domain" description="Transglycosylase SLT" evidence="2">
    <location>
        <begin position="59"/>
        <end position="172"/>
    </location>
</feature>
<dbReference type="EMBL" id="FMXA01000003">
    <property type="protein sequence ID" value="SDA37113.1"/>
    <property type="molecule type" value="Genomic_DNA"/>
</dbReference>
<dbReference type="SUPFAM" id="SSF53955">
    <property type="entry name" value="Lysozyme-like"/>
    <property type="match status" value="1"/>
</dbReference>
<dbReference type="STRING" id="209880.SAMN02910343_00032"/>
<evidence type="ECO:0000313" key="4">
    <source>
        <dbReference type="Proteomes" id="UP000199689"/>
    </source>
</evidence>
<dbReference type="InterPro" id="IPR023346">
    <property type="entry name" value="Lysozyme-like_dom_sf"/>
</dbReference>
<evidence type="ECO:0000313" key="3">
    <source>
        <dbReference type="EMBL" id="SDA37113.1"/>
    </source>
</evidence>
<reference evidence="3 4" key="1">
    <citation type="submission" date="2016-10" db="EMBL/GenBank/DDBJ databases">
        <authorList>
            <person name="de Groot N.N."/>
        </authorList>
    </citation>
    <scope>NUCLEOTIDE SEQUENCE [LARGE SCALE GENOMIC DNA]</scope>
    <source>
        <strain evidence="3 4">DSM 15230</strain>
    </source>
</reference>
<dbReference type="PANTHER" id="PTHR37423">
    <property type="entry name" value="SOLUBLE LYTIC MUREIN TRANSGLYCOSYLASE-RELATED"/>
    <property type="match status" value="1"/>
</dbReference>